<gene>
    <name evidence="1" type="ORF">J2S57_004302</name>
</gene>
<dbReference type="InterPro" id="IPR008257">
    <property type="entry name" value="Pept_M19"/>
</dbReference>
<reference evidence="1 2" key="1">
    <citation type="submission" date="2023-07" db="EMBL/GenBank/DDBJ databases">
        <title>Sequencing the genomes of 1000 actinobacteria strains.</title>
        <authorList>
            <person name="Klenk H.-P."/>
        </authorList>
    </citation>
    <scope>NUCLEOTIDE SEQUENCE [LARGE SCALE GENOMIC DNA]</scope>
    <source>
        <strain evidence="1 2">DSM 44388</strain>
    </source>
</reference>
<proteinExistence type="predicted"/>
<dbReference type="PANTHER" id="PTHR10443">
    <property type="entry name" value="MICROSOMAL DIPEPTIDASE"/>
    <property type="match status" value="1"/>
</dbReference>
<dbReference type="SUPFAM" id="SSF51556">
    <property type="entry name" value="Metallo-dependent hydrolases"/>
    <property type="match status" value="1"/>
</dbReference>
<sequence length="366" mass="38621">MGDVREAHPEVDDVVVEALGLCGVIDGHNDLPWARRERFGHTTDGLDGDVPGLHTDAPRLAAGGVGGQFWSVYVPVDLEGAAAVQATLEQIDFVHRLTDDHPGHFVFARTAADVVRARAEGRVASLIGAEGAHSINDSPAVLRMFARLGVRYLTLTHVTGTSWADSATDTPVHGGLSARGADYVREMNRLGLLLDLSHVSPDTMRQALDLTTAPVIFSHSSCAALSSHPRNVPDDVIARLPGNGGVQMVSFVAGFVSQEVADWWGTSATMPEGPGPVATLEQAADHVEHVRSVAGLAHVGLGGDYDGAPSFPTGLEDVSTYPRLLGELARRGWTAPELADLAGRNVLRVLEATDEAFLSASGGTFL</sequence>
<keyword evidence="1" id="KW-0224">Dipeptidase</keyword>
<name>A0ABT9P785_9ACTN</name>
<dbReference type="InterPro" id="IPR032466">
    <property type="entry name" value="Metal_Hydrolase"/>
</dbReference>
<dbReference type="Proteomes" id="UP001235712">
    <property type="component" value="Unassembled WGS sequence"/>
</dbReference>
<keyword evidence="1" id="KW-0645">Protease</keyword>
<dbReference type="RefSeq" id="WP_307245847.1">
    <property type="nucleotide sequence ID" value="NZ_JAUSQZ010000001.1"/>
</dbReference>
<accession>A0ABT9P785</accession>
<dbReference type="Pfam" id="PF01244">
    <property type="entry name" value="Peptidase_M19"/>
    <property type="match status" value="1"/>
</dbReference>
<dbReference type="GO" id="GO:0016805">
    <property type="term" value="F:dipeptidase activity"/>
    <property type="evidence" value="ECO:0007669"/>
    <property type="project" value="UniProtKB-KW"/>
</dbReference>
<dbReference type="PANTHER" id="PTHR10443:SF12">
    <property type="entry name" value="DIPEPTIDASE"/>
    <property type="match status" value="1"/>
</dbReference>
<dbReference type="EMBL" id="JAUSQZ010000001">
    <property type="protein sequence ID" value="MDP9828553.1"/>
    <property type="molecule type" value="Genomic_DNA"/>
</dbReference>
<dbReference type="PROSITE" id="PS51365">
    <property type="entry name" value="RENAL_DIPEPTIDASE_2"/>
    <property type="match status" value="1"/>
</dbReference>
<organism evidence="1 2">
    <name type="scientific">Kineosporia succinea</name>
    <dbReference type="NCBI Taxonomy" id="84632"/>
    <lineage>
        <taxon>Bacteria</taxon>
        <taxon>Bacillati</taxon>
        <taxon>Actinomycetota</taxon>
        <taxon>Actinomycetes</taxon>
        <taxon>Kineosporiales</taxon>
        <taxon>Kineosporiaceae</taxon>
        <taxon>Kineosporia</taxon>
    </lineage>
</organism>
<dbReference type="Gene3D" id="3.20.20.140">
    <property type="entry name" value="Metal-dependent hydrolases"/>
    <property type="match status" value="1"/>
</dbReference>
<evidence type="ECO:0000313" key="1">
    <source>
        <dbReference type="EMBL" id="MDP9828553.1"/>
    </source>
</evidence>
<dbReference type="CDD" id="cd01301">
    <property type="entry name" value="rDP_like"/>
    <property type="match status" value="1"/>
</dbReference>
<protein>
    <submittedName>
        <fullName evidence="1">Membrane dipeptidase</fullName>
        <ecNumber evidence="1">3.4.13.19</ecNumber>
    </submittedName>
</protein>
<evidence type="ECO:0000313" key="2">
    <source>
        <dbReference type="Proteomes" id="UP001235712"/>
    </source>
</evidence>
<keyword evidence="2" id="KW-1185">Reference proteome</keyword>
<keyword evidence="1" id="KW-0378">Hydrolase</keyword>
<dbReference type="EC" id="3.4.13.19" evidence="1"/>
<comment type="caution">
    <text evidence="1">The sequence shown here is derived from an EMBL/GenBank/DDBJ whole genome shotgun (WGS) entry which is preliminary data.</text>
</comment>